<dbReference type="GO" id="GO:0016301">
    <property type="term" value="F:kinase activity"/>
    <property type="evidence" value="ECO:0007669"/>
    <property type="project" value="UniProtKB-KW"/>
</dbReference>
<evidence type="ECO:0000256" key="5">
    <source>
        <dbReference type="PROSITE-ProRule" id="PRU00339"/>
    </source>
</evidence>
<dbReference type="Pfam" id="PF13181">
    <property type="entry name" value="TPR_8"/>
    <property type="match status" value="1"/>
</dbReference>
<dbReference type="RefSeq" id="WP_237856030.1">
    <property type="nucleotide sequence ID" value="NZ_JAKLWS010000037.1"/>
</dbReference>
<evidence type="ECO:0000256" key="1">
    <source>
        <dbReference type="ARBA" id="ARBA00022679"/>
    </source>
</evidence>
<keyword evidence="4 6" id="KW-0067">ATP-binding</keyword>
<dbReference type="InterPro" id="IPR000719">
    <property type="entry name" value="Prot_kinase_dom"/>
</dbReference>
<evidence type="ECO:0000313" key="8">
    <source>
        <dbReference type="EMBL" id="MCG2590596.1"/>
    </source>
</evidence>
<dbReference type="Gene3D" id="1.10.510.10">
    <property type="entry name" value="Transferase(Phosphotransferase) domain 1"/>
    <property type="match status" value="1"/>
</dbReference>
<evidence type="ECO:0000256" key="4">
    <source>
        <dbReference type="ARBA" id="ARBA00022840"/>
    </source>
</evidence>
<dbReference type="PANTHER" id="PTHR43289">
    <property type="entry name" value="MITOGEN-ACTIVATED PROTEIN KINASE KINASE KINASE 20-RELATED"/>
    <property type="match status" value="1"/>
</dbReference>
<dbReference type="PROSITE" id="PS00107">
    <property type="entry name" value="PROTEIN_KINASE_ATP"/>
    <property type="match status" value="1"/>
</dbReference>
<dbReference type="PROSITE" id="PS50005">
    <property type="entry name" value="TPR"/>
    <property type="match status" value="1"/>
</dbReference>
<dbReference type="EMBL" id="JAKLWS010000037">
    <property type="protein sequence ID" value="MCG2590596.1"/>
    <property type="molecule type" value="Genomic_DNA"/>
</dbReference>
<dbReference type="InterPro" id="IPR008271">
    <property type="entry name" value="Ser/Thr_kinase_AS"/>
</dbReference>
<feature type="binding site" evidence="6">
    <location>
        <position position="106"/>
    </location>
    <ligand>
        <name>ATP</name>
        <dbReference type="ChEBI" id="CHEBI:30616"/>
    </ligand>
</feature>
<keyword evidence="3 8" id="KW-0418">Kinase</keyword>
<organism evidence="8 9">
    <name type="scientific">Rhodohalobacter sulfatireducens</name>
    <dbReference type="NCBI Taxonomy" id="2911366"/>
    <lineage>
        <taxon>Bacteria</taxon>
        <taxon>Pseudomonadati</taxon>
        <taxon>Balneolota</taxon>
        <taxon>Balneolia</taxon>
        <taxon>Balneolales</taxon>
        <taxon>Balneolaceae</taxon>
        <taxon>Rhodohalobacter</taxon>
    </lineage>
</organism>
<keyword evidence="5" id="KW-0802">TPR repeat</keyword>
<evidence type="ECO:0000256" key="3">
    <source>
        <dbReference type="ARBA" id="ARBA00022777"/>
    </source>
</evidence>
<dbReference type="Pfam" id="PF00069">
    <property type="entry name" value="Pkinase"/>
    <property type="match status" value="1"/>
</dbReference>
<evidence type="ECO:0000259" key="7">
    <source>
        <dbReference type="PROSITE" id="PS50011"/>
    </source>
</evidence>
<dbReference type="InterPro" id="IPR011990">
    <property type="entry name" value="TPR-like_helical_dom_sf"/>
</dbReference>
<dbReference type="PROSITE" id="PS50011">
    <property type="entry name" value="PROTEIN_KINASE_DOM"/>
    <property type="match status" value="1"/>
</dbReference>
<evidence type="ECO:0000256" key="6">
    <source>
        <dbReference type="PROSITE-ProRule" id="PRU10141"/>
    </source>
</evidence>
<evidence type="ECO:0000313" key="9">
    <source>
        <dbReference type="Proteomes" id="UP001165366"/>
    </source>
</evidence>
<reference evidence="8" key="2">
    <citation type="submission" date="2024-05" db="EMBL/GenBank/DDBJ databases">
        <title>Rhodohalobacter halophilus gen. nov., sp. nov., a moderately halophilic member of the family Balneolaceae.</title>
        <authorList>
            <person name="Xia J."/>
        </authorList>
    </citation>
    <scope>NUCLEOTIDE SEQUENCE</scope>
    <source>
        <strain evidence="8">WB101</strain>
    </source>
</reference>
<dbReference type="CDD" id="cd14014">
    <property type="entry name" value="STKc_PknB_like"/>
    <property type="match status" value="1"/>
</dbReference>
<keyword evidence="1" id="KW-0808">Transferase</keyword>
<dbReference type="SMART" id="SM00028">
    <property type="entry name" value="TPR"/>
    <property type="match status" value="3"/>
</dbReference>
<feature type="repeat" description="TPR" evidence="5">
    <location>
        <begin position="638"/>
        <end position="671"/>
    </location>
</feature>
<feature type="domain" description="Protein kinase" evidence="7">
    <location>
        <begin position="75"/>
        <end position="362"/>
    </location>
</feature>
<comment type="caution">
    <text evidence="8">The sequence shown here is derived from an EMBL/GenBank/DDBJ whole genome shotgun (WGS) entry which is preliminary data.</text>
</comment>
<gene>
    <name evidence="8" type="ORF">L6773_18630</name>
</gene>
<sequence length="796" mass="90890">MQTEQWKLIEGHFHKALDLPPTERKRYIQRIAETDPALSSSVEDLLRSHFDSEDFLERSIFDDVISLPNERIGAWKILRQIGKGGMSTVYLAERADGIFSRNVAVKFLHGFAPGRKMHARMRTEQKILASLNHRNICRLLDAGIHENGRPYFIMEYIEGLPIDEWCTSRKLSIQQRLDLFTQVCDAVSYAHQRLIVHRDIKPSNILVNNEGEVKLLDFGIAKIIGAEQGESTKTKTGNELLTPEFASPEQFQGREVTTATDVYALGQLLYLLLTDTLPFNFKEKSSYEIGKTITESESEKPSKKVTQLSTKDSSRVTSLAHLTDRQAVHQLQGDLDNIITKALRKDPLRRYQSAEHFKNDIINYIENKPVSARPESFTYLAKKFVQRHKAPVVSALAATFLLISLTLFSFRQADEANSQRLIAEQRSQDVRQLAHSLIFDLHDSIANLPGSTPARELIIEEALNYLDGLAQTENAGHGLLLDLAEAYRKVGDVQGNPTNNNLGKHREAITSYQKGLEFVRTVLQEEPMQLRARQTMANIYEKTGDVQAVLGNIDTARENKIDSNAIYKTLADEFPDDPNRQFAYSISLIKLGDLTGNPNFSNLNELEEALQLYESAEEILLPVYSREPEDTDYIKYMGIIYERMGTIYETEQQLEEAIRCFEKSMELRKELVRKEPLNTEAVRDEAIAHEKMGDVYKHSEELDKSLDHYRNAHRLFKWLADADPQNSQAQQSLAISHIHLGDLFFHPEQPSFGDTLQSREHFNLSNEILLNLNQQDSSNNRVDFLMNLIDRRLQAM</sequence>
<keyword evidence="9" id="KW-1185">Reference proteome</keyword>
<name>A0ABS9KID5_9BACT</name>
<dbReference type="SMART" id="SM00220">
    <property type="entry name" value="S_TKc"/>
    <property type="match status" value="1"/>
</dbReference>
<dbReference type="SUPFAM" id="SSF48452">
    <property type="entry name" value="TPR-like"/>
    <property type="match status" value="2"/>
</dbReference>
<dbReference type="InterPro" id="IPR011009">
    <property type="entry name" value="Kinase-like_dom_sf"/>
</dbReference>
<dbReference type="Proteomes" id="UP001165366">
    <property type="component" value="Unassembled WGS sequence"/>
</dbReference>
<dbReference type="InterPro" id="IPR017441">
    <property type="entry name" value="Protein_kinase_ATP_BS"/>
</dbReference>
<evidence type="ECO:0000256" key="2">
    <source>
        <dbReference type="ARBA" id="ARBA00022741"/>
    </source>
</evidence>
<protein>
    <submittedName>
        <fullName evidence="8">Serine/threonine-protein kinase</fullName>
    </submittedName>
</protein>
<dbReference type="SUPFAM" id="SSF56112">
    <property type="entry name" value="Protein kinase-like (PK-like)"/>
    <property type="match status" value="1"/>
</dbReference>
<reference evidence="8" key="1">
    <citation type="submission" date="2022-01" db="EMBL/GenBank/DDBJ databases">
        <authorList>
            <person name="Wang Y."/>
        </authorList>
    </citation>
    <scope>NUCLEOTIDE SEQUENCE</scope>
    <source>
        <strain evidence="8">WB101</strain>
    </source>
</reference>
<dbReference type="InterPro" id="IPR019734">
    <property type="entry name" value="TPR_rpt"/>
</dbReference>
<keyword evidence="2 6" id="KW-0547">Nucleotide-binding</keyword>
<dbReference type="PANTHER" id="PTHR43289:SF34">
    <property type="entry name" value="SERINE_THREONINE-PROTEIN KINASE YBDM-RELATED"/>
    <property type="match status" value="1"/>
</dbReference>
<dbReference type="Gene3D" id="1.25.40.10">
    <property type="entry name" value="Tetratricopeptide repeat domain"/>
    <property type="match status" value="2"/>
</dbReference>
<dbReference type="Gene3D" id="3.30.200.20">
    <property type="entry name" value="Phosphorylase Kinase, domain 1"/>
    <property type="match status" value="1"/>
</dbReference>
<dbReference type="PROSITE" id="PS00108">
    <property type="entry name" value="PROTEIN_KINASE_ST"/>
    <property type="match status" value="1"/>
</dbReference>
<proteinExistence type="predicted"/>
<accession>A0ABS9KID5</accession>